<reference evidence="3" key="1">
    <citation type="journal article" date="2019" name="Int. J. Syst. Evol. Microbiol.">
        <title>The Global Catalogue of Microorganisms (GCM) 10K type strain sequencing project: providing services to taxonomists for standard genome sequencing and annotation.</title>
        <authorList>
            <consortium name="The Broad Institute Genomics Platform"/>
            <consortium name="The Broad Institute Genome Sequencing Center for Infectious Disease"/>
            <person name="Wu L."/>
            <person name="Ma J."/>
        </authorList>
    </citation>
    <scope>NUCLEOTIDE SEQUENCE [LARGE SCALE GENOMIC DNA]</scope>
    <source>
        <strain evidence="3">JCM 14735</strain>
    </source>
</reference>
<feature type="compositionally biased region" description="Polar residues" evidence="1">
    <location>
        <begin position="1"/>
        <end position="12"/>
    </location>
</feature>
<evidence type="ECO:0000313" key="3">
    <source>
        <dbReference type="Proteomes" id="UP001501204"/>
    </source>
</evidence>
<evidence type="ECO:0000313" key="2">
    <source>
        <dbReference type="EMBL" id="GAA1770159.1"/>
    </source>
</evidence>
<keyword evidence="3" id="KW-1185">Reference proteome</keyword>
<feature type="region of interest" description="Disordered" evidence="1">
    <location>
        <begin position="1"/>
        <end position="56"/>
    </location>
</feature>
<protein>
    <submittedName>
        <fullName evidence="2">Uncharacterized protein</fullName>
    </submittedName>
</protein>
<sequence>MTTSSTSVTQASEPVAEADGVAEATGVAAGPAGEGGAAVAPPVPKRSTAAVAAANV</sequence>
<evidence type="ECO:0000256" key="1">
    <source>
        <dbReference type="SAM" id="MobiDB-lite"/>
    </source>
</evidence>
<name>A0ABP4X4K8_9MICC</name>
<dbReference type="Proteomes" id="UP001501204">
    <property type="component" value="Unassembled WGS sequence"/>
</dbReference>
<comment type="caution">
    <text evidence="2">The sequence shown here is derived from an EMBL/GenBank/DDBJ whole genome shotgun (WGS) entry which is preliminary data.</text>
</comment>
<dbReference type="EMBL" id="BAAAOA010000046">
    <property type="protein sequence ID" value="GAA1770159.1"/>
    <property type="molecule type" value="Genomic_DNA"/>
</dbReference>
<accession>A0ABP4X4K8</accession>
<feature type="compositionally biased region" description="Low complexity" evidence="1">
    <location>
        <begin position="15"/>
        <end position="31"/>
    </location>
</feature>
<proteinExistence type="predicted"/>
<organism evidence="2 3">
    <name type="scientific">Kocuria aegyptia</name>
    <dbReference type="NCBI Taxonomy" id="330943"/>
    <lineage>
        <taxon>Bacteria</taxon>
        <taxon>Bacillati</taxon>
        <taxon>Actinomycetota</taxon>
        <taxon>Actinomycetes</taxon>
        <taxon>Micrococcales</taxon>
        <taxon>Micrococcaceae</taxon>
        <taxon>Kocuria</taxon>
    </lineage>
</organism>
<gene>
    <name evidence="2" type="ORF">GCM10009767_30000</name>
</gene>